<dbReference type="SUPFAM" id="SSF53300">
    <property type="entry name" value="vWA-like"/>
    <property type="match status" value="1"/>
</dbReference>
<dbReference type="PROSITE" id="PS50234">
    <property type="entry name" value="VWFA"/>
    <property type="match status" value="1"/>
</dbReference>
<feature type="domain" description="UBC core" evidence="4">
    <location>
        <begin position="1418"/>
        <end position="1565"/>
    </location>
</feature>
<dbReference type="OrthoDB" id="10069349at2759"/>
<gene>
    <name evidence="7" type="ORF">DOTSEDRAFT_179879</name>
</gene>
<dbReference type="Gene3D" id="3.30.40.10">
    <property type="entry name" value="Zinc/RING finger domain, C3HC4 (zinc finger)"/>
    <property type="match status" value="1"/>
</dbReference>
<evidence type="ECO:0000313" key="8">
    <source>
        <dbReference type="Proteomes" id="UP000016933"/>
    </source>
</evidence>
<feature type="region of interest" description="Disordered" evidence="3">
    <location>
        <begin position="1561"/>
        <end position="1590"/>
    </location>
</feature>
<dbReference type="SMART" id="SM00212">
    <property type="entry name" value="UBCc"/>
    <property type="match status" value="1"/>
</dbReference>
<dbReference type="InterPro" id="IPR002035">
    <property type="entry name" value="VWF_A"/>
</dbReference>
<sequence length="1590" mass="174523">MQRYTVTIVSPGGTPEQPRPVLAVPFEPSALVSAFIEELFRRIARQGRKLEPNTHIATLHLDSETGAIIDSEDLLGDVITDPKTEKLFAVFETKPATKIADEEAAAPVAESAPSAPQKLAEDQLAIRVVTPELAKNDVSALAVLYINKTATIAQLHDAVADHLKFPHSFDTSGTDSECNCTLAKRLADGASSPSHVYVIHDKSQGTKLEMTGSAATQANLDALILSALGESILTNKKVSNYGGVRALSEGVVVYKKCPTVAVCAKSRHVPAHARKEVDESSTMICRRVLDLHTSELPISRAASDSTLIEAGLEHLAADGAISIYAVKRASNNSTLAGSGKSAIFRHSACWEPAIKQSDRGIAMFLSSLRIFTSVIQDLGDDERFKDALYHAFDLLCRFPPALRALHILASGQTPGSMDCAAISGALFEVMDSFVPTEIIGNGPNRVFEGSRLLFGFMLEKARNLKLADDAVDAHSLPYLSAFESIDLRDHKTNEAVLHAVSTGTGLVEKSLFEALQDGVLVDSNIQTYLDRFEDVPRISRVALMSGGAVSEAVIFSSSKRAGDYLYADQGMVTAAFDATELQELHHVAELCGRNKLTVSMPSKLVSAVAPCLTFDRFGHLAVYTGQLPCSAPGQSSEIFRPKHGQETINETVLEQILAPILKTHEADGTAVFDVLGGSAAVKRLQSPDEILFVAVDVSASMRLASDFIELNECDEHASDNDTASTADSITDPEYYTKASFDDMKELLSSHEAFTDMVAIVAEARNSSRRGIASQVLELLRSSLSLQVMKKHAALEPRQQRRYGVGNQIVELRSSIDRLKTFFAGLRSHEDGLIDFMLYRATASPAVTKEWKWHLGSDVPASASPHNLPSVPAHLTEVPDELMCPISHGVMEDAVTAADSHTYSRSAIKQWFEVGRKSSPMHGLELANTHLTDNDTVSNKVSAWIHGRDIIRPTSSRLQLTFVSRVGKFERVVHRDMSVSDLYKLAFRGHKAHFEHLQLARSNERALAPALTTIEAAGIRSGDEITVRLADEADMGVSSTGNSTARASTEKCLIKVYDVYDRFTFAYWTRKGTTCTLESVLAKYWRHEFSANAATTIQQRQVWSDLVSSGDDLLAGQPRDATEKLASLLTGEHCLGRLDEEPVYSEPRAVLDRFSSTGQPLVLKLKISHLRRSQGERCKFTRLDVLKQMFEALINRIIAYNFNTHVGLISFGETATVAQPISHVIENFRRAVSQLHAHGNTALWEALQLAHDQIQQYAASYPNAKKRVITISDGANTKASAVQAHDIAFTMMNDNIVVDSITLGDEDFSELRAVSHNLGGYKFHPASLENALQICELEPFLSFSERPPIVLHPSIPRNRMAYMANFFTAQMTARTTTVNSDVFPPRKGHPNINDPFVELSQAHARRPVGASQGGTRSTLRTSRIMNEINRVVATSADRAYDVYVSESDMSFFKVVMRGPTGSPYTDGVFLLYLHMGDSFPTFAPEARFVTKIRHPNVNAHGRICHALLSRDWTSDVSLTTVLDAIYGLLLQAETSDPVNTAATLGYHHDQVEYNEEVREFTERHASKTAEQWRQELLGEVEPEGEEDEDMD</sequence>
<name>M2WK82_DOTSN</name>
<evidence type="ECO:0000259" key="4">
    <source>
        <dbReference type="PROSITE" id="PS50127"/>
    </source>
</evidence>
<dbReference type="PANTHER" id="PTHR46573:SF1">
    <property type="entry name" value="WD REPEAT, SAM AND U-BOX DOMAIN-CONTAINING PROTEIN 1"/>
    <property type="match status" value="1"/>
</dbReference>
<dbReference type="InterPro" id="IPR003613">
    <property type="entry name" value="Ubox_domain"/>
</dbReference>
<keyword evidence="2" id="KW-0413">Isomerase</keyword>
<evidence type="ECO:0000256" key="3">
    <source>
        <dbReference type="SAM" id="MobiDB-lite"/>
    </source>
</evidence>
<dbReference type="SUPFAM" id="SSF57850">
    <property type="entry name" value="RING/U-box"/>
    <property type="match status" value="1"/>
</dbReference>
<dbReference type="PROSITE" id="PS51698">
    <property type="entry name" value="U_BOX"/>
    <property type="match status" value="1"/>
</dbReference>
<dbReference type="SUPFAM" id="SSF54495">
    <property type="entry name" value="UBC-like"/>
    <property type="match status" value="1"/>
</dbReference>
<dbReference type="Gene3D" id="3.40.50.410">
    <property type="entry name" value="von Willebrand factor, type A domain"/>
    <property type="match status" value="1"/>
</dbReference>
<feature type="compositionally biased region" description="Basic and acidic residues" evidence="3">
    <location>
        <begin position="1561"/>
        <end position="1572"/>
    </location>
</feature>
<reference evidence="7 8" key="2">
    <citation type="journal article" date="2012" name="PLoS Pathog.">
        <title>Diverse lifestyles and strategies of plant pathogenesis encoded in the genomes of eighteen Dothideomycetes fungi.</title>
        <authorList>
            <person name="Ohm R.A."/>
            <person name="Feau N."/>
            <person name="Henrissat B."/>
            <person name="Schoch C.L."/>
            <person name="Horwitz B.A."/>
            <person name="Barry K.W."/>
            <person name="Condon B.J."/>
            <person name="Copeland A.C."/>
            <person name="Dhillon B."/>
            <person name="Glaser F."/>
            <person name="Hesse C.N."/>
            <person name="Kosti I."/>
            <person name="LaButti K."/>
            <person name="Lindquist E.A."/>
            <person name="Lucas S."/>
            <person name="Salamov A.A."/>
            <person name="Bradshaw R.E."/>
            <person name="Ciuffetti L."/>
            <person name="Hamelin R.C."/>
            <person name="Kema G.H.J."/>
            <person name="Lawrence C."/>
            <person name="Scott J.A."/>
            <person name="Spatafora J.W."/>
            <person name="Turgeon B.G."/>
            <person name="de Wit P.J.G.M."/>
            <person name="Zhong S."/>
            <person name="Goodwin S.B."/>
            <person name="Grigoriev I.V."/>
        </authorList>
    </citation>
    <scope>NUCLEOTIDE SEQUENCE [LARGE SCALE GENOMIC DNA]</scope>
    <source>
        <strain evidence="8">NZE10 / CBS 128990</strain>
    </source>
</reference>
<keyword evidence="2" id="KW-0697">Rotamase</keyword>
<dbReference type="InterPro" id="IPR036465">
    <property type="entry name" value="vWFA_dom_sf"/>
</dbReference>
<feature type="domain" description="U-box" evidence="6">
    <location>
        <begin position="876"/>
        <end position="950"/>
    </location>
</feature>
<feature type="compositionally biased region" description="Acidic residues" evidence="3">
    <location>
        <begin position="1577"/>
        <end position="1590"/>
    </location>
</feature>
<dbReference type="Gene3D" id="3.10.110.10">
    <property type="entry name" value="Ubiquitin Conjugating Enzyme"/>
    <property type="match status" value="1"/>
</dbReference>
<dbReference type="GO" id="GO:0004842">
    <property type="term" value="F:ubiquitin-protein transferase activity"/>
    <property type="evidence" value="ECO:0007669"/>
    <property type="project" value="InterPro"/>
</dbReference>
<dbReference type="GO" id="GO:0003755">
    <property type="term" value="F:peptidyl-prolyl cis-trans isomerase activity"/>
    <property type="evidence" value="ECO:0007669"/>
    <property type="project" value="UniProtKB-KW"/>
</dbReference>
<dbReference type="eggNOG" id="KOG0417">
    <property type="taxonomic scope" value="Eukaryota"/>
</dbReference>
<accession>M2WK82</accession>
<dbReference type="InterPro" id="IPR016135">
    <property type="entry name" value="UBQ-conjugating_enzyme/RWD"/>
</dbReference>
<dbReference type="Pfam" id="PF00179">
    <property type="entry name" value="UQ_con"/>
    <property type="match status" value="1"/>
</dbReference>
<evidence type="ECO:0000259" key="6">
    <source>
        <dbReference type="PROSITE" id="PS51698"/>
    </source>
</evidence>
<keyword evidence="8" id="KW-1185">Reference proteome</keyword>
<dbReference type="EC" id="5.2.1.8" evidence="1"/>
<dbReference type="CDD" id="cd16655">
    <property type="entry name" value="RING-Ubox_WDSUB1-like"/>
    <property type="match status" value="1"/>
</dbReference>
<organism evidence="7 8">
    <name type="scientific">Dothistroma septosporum (strain NZE10 / CBS 128990)</name>
    <name type="common">Red band needle blight fungus</name>
    <name type="synonym">Mycosphaerella pini</name>
    <dbReference type="NCBI Taxonomy" id="675120"/>
    <lineage>
        <taxon>Eukaryota</taxon>
        <taxon>Fungi</taxon>
        <taxon>Dikarya</taxon>
        <taxon>Ascomycota</taxon>
        <taxon>Pezizomycotina</taxon>
        <taxon>Dothideomycetes</taxon>
        <taxon>Dothideomycetidae</taxon>
        <taxon>Mycosphaerellales</taxon>
        <taxon>Mycosphaerellaceae</taxon>
        <taxon>Dothistroma</taxon>
    </lineage>
</organism>
<dbReference type="InterPro" id="IPR013083">
    <property type="entry name" value="Znf_RING/FYVE/PHD"/>
</dbReference>
<dbReference type="STRING" id="675120.M2WK82"/>
<dbReference type="Pfam" id="PF13519">
    <property type="entry name" value="VWA_2"/>
    <property type="match status" value="1"/>
</dbReference>
<dbReference type="Proteomes" id="UP000016933">
    <property type="component" value="Unassembled WGS sequence"/>
</dbReference>
<evidence type="ECO:0000259" key="5">
    <source>
        <dbReference type="PROSITE" id="PS50234"/>
    </source>
</evidence>
<dbReference type="EMBL" id="KB446545">
    <property type="protein sequence ID" value="EME39358.1"/>
    <property type="molecule type" value="Genomic_DNA"/>
</dbReference>
<dbReference type="OMA" id="AHGRICH"/>
<dbReference type="HOGENOM" id="CLU_003600_0_0_1"/>
<dbReference type="InterPro" id="IPR000608">
    <property type="entry name" value="UBC"/>
</dbReference>
<dbReference type="PROSITE" id="PS50127">
    <property type="entry name" value="UBC_2"/>
    <property type="match status" value="1"/>
</dbReference>
<evidence type="ECO:0000313" key="7">
    <source>
        <dbReference type="EMBL" id="EME39358.1"/>
    </source>
</evidence>
<proteinExistence type="predicted"/>
<dbReference type="Pfam" id="PF04564">
    <property type="entry name" value="U-box"/>
    <property type="match status" value="1"/>
</dbReference>
<evidence type="ECO:0000256" key="2">
    <source>
        <dbReference type="ARBA" id="ARBA00023110"/>
    </source>
</evidence>
<dbReference type="GO" id="GO:0016567">
    <property type="term" value="P:protein ubiquitination"/>
    <property type="evidence" value="ECO:0007669"/>
    <property type="project" value="InterPro"/>
</dbReference>
<dbReference type="PANTHER" id="PTHR46573">
    <property type="entry name" value="WD REPEAT, SAM AND U-BOX DOMAIN-CONTAINING PROTEIN 1"/>
    <property type="match status" value="1"/>
</dbReference>
<evidence type="ECO:0000256" key="1">
    <source>
        <dbReference type="ARBA" id="ARBA00013194"/>
    </source>
</evidence>
<dbReference type="CDD" id="cd00198">
    <property type="entry name" value="vWFA"/>
    <property type="match status" value="1"/>
</dbReference>
<feature type="domain" description="VWFA" evidence="5">
    <location>
        <begin position="1159"/>
        <end position="1340"/>
    </location>
</feature>
<dbReference type="SMART" id="SM00504">
    <property type="entry name" value="Ubox"/>
    <property type="match status" value="1"/>
</dbReference>
<dbReference type="SMART" id="SM00327">
    <property type="entry name" value="VWA"/>
    <property type="match status" value="1"/>
</dbReference>
<reference evidence="8" key="1">
    <citation type="journal article" date="2012" name="PLoS Genet.">
        <title>The genomes of the fungal plant pathogens Cladosporium fulvum and Dothistroma septosporum reveal adaptation to different hosts and lifestyles but also signatures of common ancestry.</title>
        <authorList>
            <person name="de Wit P.J.G.M."/>
            <person name="van der Burgt A."/>
            <person name="Oekmen B."/>
            <person name="Stergiopoulos I."/>
            <person name="Abd-Elsalam K.A."/>
            <person name="Aerts A.L."/>
            <person name="Bahkali A.H."/>
            <person name="Beenen H.G."/>
            <person name="Chettri P."/>
            <person name="Cox M.P."/>
            <person name="Datema E."/>
            <person name="de Vries R.P."/>
            <person name="Dhillon B."/>
            <person name="Ganley A.R."/>
            <person name="Griffiths S.A."/>
            <person name="Guo Y."/>
            <person name="Hamelin R.C."/>
            <person name="Henrissat B."/>
            <person name="Kabir M.S."/>
            <person name="Jashni M.K."/>
            <person name="Kema G."/>
            <person name="Klaubauf S."/>
            <person name="Lapidus A."/>
            <person name="Levasseur A."/>
            <person name="Lindquist E."/>
            <person name="Mehrabi R."/>
            <person name="Ohm R.A."/>
            <person name="Owen T.J."/>
            <person name="Salamov A."/>
            <person name="Schwelm A."/>
            <person name="Schijlen E."/>
            <person name="Sun H."/>
            <person name="van den Burg H.A."/>
            <person name="van Ham R.C.H.J."/>
            <person name="Zhang S."/>
            <person name="Goodwin S.B."/>
            <person name="Grigoriev I.V."/>
            <person name="Collemare J."/>
            <person name="Bradshaw R.E."/>
        </authorList>
    </citation>
    <scope>NUCLEOTIDE SEQUENCE [LARGE SCALE GENOMIC DNA]</scope>
    <source>
        <strain evidence="8">NZE10 / CBS 128990</strain>
    </source>
</reference>
<protein>
    <recommendedName>
        <fullName evidence="1">peptidylprolyl isomerase</fullName>
        <ecNumber evidence="1">5.2.1.8</ecNumber>
    </recommendedName>
</protein>
<dbReference type="InterPro" id="IPR052085">
    <property type="entry name" value="WD-SAM-U-box"/>
</dbReference>